<dbReference type="InParanoid" id="A0A1B7MEL4"/>
<feature type="non-terminal residue" evidence="1">
    <location>
        <position position="1"/>
    </location>
</feature>
<gene>
    <name evidence="1" type="ORF">K503DRAFT_652153</name>
</gene>
<dbReference type="OrthoDB" id="2986975at2759"/>
<accession>A0A1B7MEL4</accession>
<protein>
    <submittedName>
        <fullName evidence="1">Uncharacterized protein</fullName>
    </submittedName>
</protein>
<feature type="non-terminal residue" evidence="1">
    <location>
        <position position="64"/>
    </location>
</feature>
<organism evidence="1 2">
    <name type="scientific">Rhizopogon vinicolor AM-OR11-026</name>
    <dbReference type="NCBI Taxonomy" id="1314800"/>
    <lineage>
        <taxon>Eukaryota</taxon>
        <taxon>Fungi</taxon>
        <taxon>Dikarya</taxon>
        <taxon>Basidiomycota</taxon>
        <taxon>Agaricomycotina</taxon>
        <taxon>Agaricomycetes</taxon>
        <taxon>Agaricomycetidae</taxon>
        <taxon>Boletales</taxon>
        <taxon>Suillineae</taxon>
        <taxon>Rhizopogonaceae</taxon>
        <taxon>Rhizopogon</taxon>
    </lineage>
</organism>
<reference evidence="1 2" key="1">
    <citation type="submission" date="2016-06" db="EMBL/GenBank/DDBJ databases">
        <title>Comparative genomics of the ectomycorrhizal sister species Rhizopogon vinicolor and Rhizopogon vesiculosus (Basidiomycota: Boletales) reveals a divergence of the mating type B locus.</title>
        <authorList>
            <consortium name="DOE Joint Genome Institute"/>
            <person name="Mujic A.B."/>
            <person name="Kuo A."/>
            <person name="Tritt A."/>
            <person name="Lipzen A."/>
            <person name="Chen C."/>
            <person name="Johnson J."/>
            <person name="Sharma A."/>
            <person name="Barry K."/>
            <person name="Grigoriev I.V."/>
            <person name="Spatafora J.W."/>
        </authorList>
    </citation>
    <scope>NUCLEOTIDE SEQUENCE [LARGE SCALE GENOMIC DNA]</scope>
    <source>
        <strain evidence="1 2">AM-OR11-026</strain>
    </source>
</reference>
<name>A0A1B7MEL4_9AGAM</name>
<evidence type="ECO:0000313" key="1">
    <source>
        <dbReference type="EMBL" id="OAX31035.1"/>
    </source>
</evidence>
<evidence type="ECO:0000313" key="2">
    <source>
        <dbReference type="Proteomes" id="UP000092154"/>
    </source>
</evidence>
<keyword evidence="2" id="KW-1185">Reference proteome</keyword>
<proteinExistence type="predicted"/>
<dbReference type="Proteomes" id="UP000092154">
    <property type="component" value="Unassembled WGS sequence"/>
</dbReference>
<dbReference type="EMBL" id="KV449647">
    <property type="protein sequence ID" value="OAX31035.1"/>
    <property type="molecule type" value="Genomic_DNA"/>
</dbReference>
<dbReference type="AlphaFoldDB" id="A0A1B7MEL4"/>
<sequence>ITPAYSFMDYRSQGQTIANSIIDIGTPPTSGLTPFKMCTLRYPEVMKFERLARLDDETEKWWKE</sequence>